<sequence>MQIAGERRDAGAFPMPRTCPYHPPPGYAGLRERGPVSRVTLADGRPAWVVTGYEEVRRLFADHRVSSDRADPNYPRFRPGPPSARPDPRAVRASRTFVEMDPPEHGHHRRMVTHAFTLRRVRAMRPAVSRAAGELLDRMAELGSPADLVRAYAVPLPALTMCDLFGVPGEDRGFFVEQTGWAALDRRAAGRARRELGAYFGELARARERRPGRDLLSTLVVRHVRAGELTGQELSNMVVMMVVAGHETTASMIALGALTLLEHPGQLALLAEDPSLVPRAVDELLRFLTVVDTFPRVAKADIDLGDVRIRAGDAVILLTAAANRDPSVFPDPDTLDVRRAARPHLSFAYGVHQCLGQNLARQELEIAFSALFTRFPTLRGAAPLGDIPVNEAVGVQGVGALPVQW</sequence>
<evidence type="ECO:0000256" key="6">
    <source>
        <dbReference type="ARBA" id="ARBA00023033"/>
    </source>
</evidence>
<keyword evidence="4" id="KW-0560">Oxidoreductase</keyword>
<protein>
    <submittedName>
        <fullName evidence="8">Cytochrome P450</fullName>
    </submittedName>
</protein>
<evidence type="ECO:0000256" key="4">
    <source>
        <dbReference type="ARBA" id="ARBA00023002"/>
    </source>
</evidence>
<dbReference type="PANTHER" id="PTHR46696">
    <property type="entry name" value="P450, PUTATIVE (EUROFUNG)-RELATED"/>
    <property type="match status" value="1"/>
</dbReference>
<keyword evidence="2" id="KW-0349">Heme</keyword>
<evidence type="ECO:0000256" key="3">
    <source>
        <dbReference type="ARBA" id="ARBA00022723"/>
    </source>
</evidence>
<dbReference type="SUPFAM" id="SSF48264">
    <property type="entry name" value="Cytochrome P450"/>
    <property type="match status" value="1"/>
</dbReference>
<dbReference type="InterPro" id="IPR002397">
    <property type="entry name" value="Cyt_P450_B"/>
</dbReference>
<comment type="similarity">
    <text evidence="1">Belongs to the cytochrome P450 family.</text>
</comment>
<dbReference type="FunFam" id="1.10.630.10:FF:000018">
    <property type="entry name" value="Cytochrome P450 monooxygenase"/>
    <property type="match status" value="1"/>
</dbReference>
<evidence type="ECO:0000313" key="8">
    <source>
        <dbReference type="EMBL" id="GII91858.1"/>
    </source>
</evidence>
<keyword evidence="3" id="KW-0479">Metal-binding</keyword>
<dbReference type="EMBL" id="BOOW01000012">
    <property type="protein sequence ID" value="GII91858.1"/>
    <property type="molecule type" value="Genomic_DNA"/>
</dbReference>
<dbReference type="Proteomes" id="UP000606172">
    <property type="component" value="Unassembled WGS sequence"/>
</dbReference>
<evidence type="ECO:0000256" key="7">
    <source>
        <dbReference type="SAM" id="MobiDB-lite"/>
    </source>
</evidence>
<keyword evidence="6" id="KW-0503">Monooxygenase</keyword>
<keyword evidence="5" id="KW-0408">Iron</keyword>
<comment type="caution">
    <text evidence="8">The sequence shown here is derived from an EMBL/GenBank/DDBJ whole genome shotgun (WGS) entry which is preliminary data.</text>
</comment>
<gene>
    <name evidence="8" type="ORF">Ssi02_20890</name>
</gene>
<dbReference type="GO" id="GO:0005506">
    <property type="term" value="F:iron ion binding"/>
    <property type="evidence" value="ECO:0007669"/>
    <property type="project" value="InterPro"/>
</dbReference>
<name>A0A919RDF8_9ACTN</name>
<dbReference type="Pfam" id="PF00067">
    <property type="entry name" value="p450"/>
    <property type="match status" value="1"/>
</dbReference>
<dbReference type="InterPro" id="IPR036396">
    <property type="entry name" value="Cyt_P450_sf"/>
</dbReference>
<dbReference type="GO" id="GO:0016705">
    <property type="term" value="F:oxidoreductase activity, acting on paired donors, with incorporation or reduction of molecular oxygen"/>
    <property type="evidence" value="ECO:0007669"/>
    <property type="project" value="InterPro"/>
</dbReference>
<evidence type="ECO:0000256" key="2">
    <source>
        <dbReference type="ARBA" id="ARBA00022617"/>
    </source>
</evidence>
<evidence type="ECO:0000256" key="1">
    <source>
        <dbReference type="ARBA" id="ARBA00010617"/>
    </source>
</evidence>
<evidence type="ECO:0000256" key="5">
    <source>
        <dbReference type="ARBA" id="ARBA00023004"/>
    </source>
</evidence>
<organism evidence="8 9">
    <name type="scientific">Sinosporangium siamense</name>
    <dbReference type="NCBI Taxonomy" id="1367973"/>
    <lineage>
        <taxon>Bacteria</taxon>
        <taxon>Bacillati</taxon>
        <taxon>Actinomycetota</taxon>
        <taxon>Actinomycetes</taxon>
        <taxon>Streptosporangiales</taxon>
        <taxon>Streptosporangiaceae</taxon>
        <taxon>Sinosporangium</taxon>
    </lineage>
</organism>
<evidence type="ECO:0000313" key="9">
    <source>
        <dbReference type="Proteomes" id="UP000606172"/>
    </source>
</evidence>
<dbReference type="GO" id="GO:0004497">
    <property type="term" value="F:monooxygenase activity"/>
    <property type="evidence" value="ECO:0007669"/>
    <property type="project" value="UniProtKB-KW"/>
</dbReference>
<dbReference type="InterPro" id="IPR001128">
    <property type="entry name" value="Cyt_P450"/>
</dbReference>
<dbReference type="Gene3D" id="1.10.630.10">
    <property type="entry name" value="Cytochrome P450"/>
    <property type="match status" value="1"/>
</dbReference>
<dbReference type="AlphaFoldDB" id="A0A919RDF8"/>
<dbReference type="PRINTS" id="PR00385">
    <property type="entry name" value="P450"/>
</dbReference>
<accession>A0A919RDF8</accession>
<proteinExistence type="inferred from homology"/>
<dbReference type="RefSeq" id="WP_204024190.1">
    <property type="nucleotide sequence ID" value="NZ_BOOW01000012.1"/>
</dbReference>
<feature type="region of interest" description="Disordered" evidence="7">
    <location>
        <begin position="68"/>
        <end position="90"/>
    </location>
</feature>
<dbReference type="PRINTS" id="PR00359">
    <property type="entry name" value="BP450"/>
</dbReference>
<dbReference type="PANTHER" id="PTHR46696:SF1">
    <property type="entry name" value="CYTOCHROME P450 YJIB-RELATED"/>
    <property type="match status" value="1"/>
</dbReference>
<dbReference type="GO" id="GO:0020037">
    <property type="term" value="F:heme binding"/>
    <property type="evidence" value="ECO:0007669"/>
    <property type="project" value="InterPro"/>
</dbReference>
<dbReference type="CDD" id="cd11030">
    <property type="entry name" value="CYP105-like"/>
    <property type="match status" value="1"/>
</dbReference>
<keyword evidence="9" id="KW-1185">Reference proteome</keyword>
<reference evidence="8" key="1">
    <citation type="submission" date="2021-01" db="EMBL/GenBank/DDBJ databases">
        <title>Whole genome shotgun sequence of Sinosporangium siamense NBRC 109515.</title>
        <authorList>
            <person name="Komaki H."/>
            <person name="Tamura T."/>
        </authorList>
    </citation>
    <scope>NUCLEOTIDE SEQUENCE</scope>
    <source>
        <strain evidence="8">NBRC 109515</strain>
    </source>
</reference>